<dbReference type="EMBL" id="FNJM01000008">
    <property type="protein sequence ID" value="SDP56893.1"/>
    <property type="molecule type" value="Genomic_DNA"/>
</dbReference>
<dbReference type="GO" id="GO:0005886">
    <property type="term" value="C:plasma membrane"/>
    <property type="evidence" value="ECO:0007669"/>
    <property type="project" value="UniProtKB-SubCell"/>
</dbReference>
<evidence type="ECO:0000256" key="4">
    <source>
        <dbReference type="ARBA" id="ARBA00022475"/>
    </source>
</evidence>
<feature type="region of interest" description="Disordered" evidence="10">
    <location>
        <begin position="298"/>
        <end position="338"/>
    </location>
</feature>
<evidence type="ECO:0000259" key="13">
    <source>
        <dbReference type="Pfam" id="PF08345"/>
    </source>
</evidence>
<dbReference type="OrthoDB" id="9807026at2"/>
<dbReference type="GO" id="GO:0071973">
    <property type="term" value="P:bacterial-type flagellum-dependent cell motility"/>
    <property type="evidence" value="ECO:0007669"/>
    <property type="project" value="InterPro"/>
</dbReference>
<gene>
    <name evidence="14" type="ORF">SAMN04488529_10825</name>
</gene>
<feature type="compositionally biased region" description="Basic and acidic residues" evidence="10">
    <location>
        <begin position="327"/>
        <end position="338"/>
    </location>
</feature>
<dbReference type="GO" id="GO:0009431">
    <property type="term" value="C:bacterial-type flagellum basal body, MS ring"/>
    <property type="evidence" value="ECO:0007669"/>
    <property type="project" value="InterPro"/>
</dbReference>
<keyword evidence="14" id="KW-0282">Flagellum</keyword>
<evidence type="ECO:0000256" key="3">
    <source>
        <dbReference type="ARBA" id="ARBA00007971"/>
    </source>
</evidence>
<feature type="domain" description="Flagellar M-ring N-terminal" evidence="12">
    <location>
        <begin position="46"/>
        <end position="216"/>
    </location>
</feature>
<comment type="similarity">
    <text evidence="3 9">Belongs to the FliF family.</text>
</comment>
<feature type="domain" description="Flagellar M-ring C-terminal" evidence="13">
    <location>
        <begin position="254"/>
        <end position="398"/>
    </location>
</feature>
<feature type="transmembrane region" description="Helical" evidence="11">
    <location>
        <begin position="21"/>
        <end position="43"/>
    </location>
</feature>
<evidence type="ECO:0000259" key="12">
    <source>
        <dbReference type="Pfam" id="PF01514"/>
    </source>
</evidence>
<dbReference type="PANTHER" id="PTHR30046">
    <property type="entry name" value="FLAGELLAR M-RING PROTEIN"/>
    <property type="match status" value="1"/>
</dbReference>
<organism evidence="14 15">
    <name type="scientific">Clostridium gasigenes</name>
    <dbReference type="NCBI Taxonomy" id="94869"/>
    <lineage>
        <taxon>Bacteria</taxon>
        <taxon>Bacillati</taxon>
        <taxon>Bacillota</taxon>
        <taxon>Clostridia</taxon>
        <taxon>Eubacteriales</taxon>
        <taxon>Clostridiaceae</taxon>
        <taxon>Clostridium</taxon>
    </lineage>
</organism>
<feature type="compositionally biased region" description="Polar residues" evidence="10">
    <location>
        <begin position="298"/>
        <end position="326"/>
    </location>
</feature>
<keyword evidence="5 11" id="KW-0812">Transmembrane</keyword>
<evidence type="ECO:0000256" key="9">
    <source>
        <dbReference type="PIRNR" id="PIRNR004862"/>
    </source>
</evidence>
<evidence type="ECO:0000256" key="10">
    <source>
        <dbReference type="SAM" id="MobiDB-lite"/>
    </source>
</evidence>
<dbReference type="PANTHER" id="PTHR30046:SF0">
    <property type="entry name" value="FLAGELLAR M-RING PROTEIN"/>
    <property type="match status" value="1"/>
</dbReference>
<reference evidence="14 15" key="1">
    <citation type="submission" date="2016-10" db="EMBL/GenBank/DDBJ databases">
        <authorList>
            <person name="de Groot N.N."/>
        </authorList>
    </citation>
    <scope>NUCLEOTIDE SEQUENCE [LARGE SCALE GENOMIC DNA]</scope>
    <source>
        <strain evidence="14 15">DSM 12272</strain>
    </source>
</reference>
<evidence type="ECO:0000313" key="14">
    <source>
        <dbReference type="EMBL" id="SDP56893.1"/>
    </source>
</evidence>
<feature type="transmembrane region" description="Helical" evidence="11">
    <location>
        <begin position="423"/>
        <end position="445"/>
    </location>
</feature>
<dbReference type="InterPro" id="IPR043427">
    <property type="entry name" value="YscJ/FliF"/>
</dbReference>
<dbReference type="InterPro" id="IPR045851">
    <property type="entry name" value="AMP-bd_C_sf"/>
</dbReference>
<keyword evidence="7 11" id="KW-0472">Membrane</keyword>
<evidence type="ECO:0000256" key="2">
    <source>
        <dbReference type="ARBA" id="ARBA00004651"/>
    </source>
</evidence>
<dbReference type="Gene3D" id="3.30.300.30">
    <property type="match status" value="1"/>
</dbReference>
<keyword evidence="14" id="KW-0969">Cilium</keyword>
<evidence type="ECO:0000256" key="11">
    <source>
        <dbReference type="SAM" id="Phobius"/>
    </source>
</evidence>
<dbReference type="AlphaFoldDB" id="A0A1H0TSI3"/>
<dbReference type="PRINTS" id="PR01009">
    <property type="entry name" value="FLGMRINGFLIF"/>
</dbReference>
<evidence type="ECO:0000313" key="15">
    <source>
        <dbReference type="Proteomes" id="UP000198597"/>
    </source>
</evidence>
<dbReference type="STRING" id="94869.SAMN04488529_10825"/>
<comment type="function">
    <text evidence="9">The M ring may be actively involved in energy transduction.</text>
</comment>
<evidence type="ECO:0000256" key="6">
    <source>
        <dbReference type="ARBA" id="ARBA00022989"/>
    </source>
</evidence>
<proteinExistence type="inferred from homology"/>
<evidence type="ECO:0000256" key="8">
    <source>
        <dbReference type="ARBA" id="ARBA00023143"/>
    </source>
</evidence>
<comment type="subcellular location">
    <subcellularLocation>
        <location evidence="1 9">Bacterial flagellum basal body</location>
    </subcellularLocation>
    <subcellularLocation>
        <location evidence="2">Cell membrane</location>
        <topology evidence="2">Multi-pass membrane protein</topology>
    </subcellularLocation>
</comment>
<accession>A0A1H0TSI3</accession>
<keyword evidence="15" id="KW-1185">Reference proteome</keyword>
<evidence type="ECO:0000256" key="5">
    <source>
        <dbReference type="ARBA" id="ARBA00022692"/>
    </source>
</evidence>
<keyword evidence="6 11" id="KW-1133">Transmembrane helix</keyword>
<sequence>MDKLKEGFKKLWTGFKALGKGVKIAIVIALVTLIIAIISMFFYSANNKYKILFSGLEPSDAQLVTSKLKEKKVDMKIEGEAIMVPKDNVDELRLEIAPELSTGSKGFELMDGSSSFGMTDEEFKIKKLRMQQGELEKTIRSFSQVDNVRVHITPSKDSVFVEDKEPGKAAVYLKLVAGNDLSMEQVSSIVALVSGSTENIPKENIEVVDDKMNLLTKGLNNKDGSIVSSDEIEKQNLLEQKYEKTLEKSILDLLQPVVGKKITTKVNVDLDFDSKQETKTVIDPNKVIVSQQTLKEINGTNDGQATESPVDNNMGNTIADKNTTSKSSKEDQKTNYESGKIESKVISAPGEVKRLTATVFIDGDLDPNLQKAIEKSVGTAIGFNLERGDAITIEGINFDPLAKDDAAAAAMDEMLKAEQRNKIITYVVIGLLGLGIIITIIVVLLKKRRKNAEVKEEGNLLDVVIEDRISKNIQEPLTPIDFGDNSPKTQLEEEIKKYAQDKPEQVVDIVKSWLSENER</sequence>
<dbReference type="Proteomes" id="UP000198597">
    <property type="component" value="Unassembled WGS sequence"/>
</dbReference>
<dbReference type="InterPro" id="IPR013556">
    <property type="entry name" value="Flag_M-ring_C"/>
</dbReference>
<evidence type="ECO:0000256" key="1">
    <source>
        <dbReference type="ARBA" id="ARBA00004117"/>
    </source>
</evidence>
<protein>
    <recommendedName>
        <fullName evidence="9">Flagellar M-ring protein</fullName>
    </recommendedName>
</protein>
<evidence type="ECO:0000256" key="7">
    <source>
        <dbReference type="ARBA" id="ARBA00023136"/>
    </source>
</evidence>
<dbReference type="GO" id="GO:0003774">
    <property type="term" value="F:cytoskeletal motor activity"/>
    <property type="evidence" value="ECO:0007669"/>
    <property type="project" value="InterPro"/>
</dbReference>
<dbReference type="NCBIfam" id="TIGR00206">
    <property type="entry name" value="fliF"/>
    <property type="match status" value="1"/>
</dbReference>
<dbReference type="Pfam" id="PF08345">
    <property type="entry name" value="YscJ_FliF_C"/>
    <property type="match status" value="1"/>
</dbReference>
<name>A0A1H0TSI3_9CLOT</name>
<keyword evidence="14" id="KW-0966">Cell projection</keyword>
<dbReference type="Pfam" id="PF01514">
    <property type="entry name" value="YscJ_FliF"/>
    <property type="match status" value="1"/>
</dbReference>
<keyword evidence="4" id="KW-1003">Cell membrane</keyword>
<dbReference type="InterPro" id="IPR000067">
    <property type="entry name" value="FlgMring_FliF"/>
</dbReference>
<dbReference type="InterPro" id="IPR006182">
    <property type="entry name" value="FliF_N_dom"/>
</dbReference>
<keyword evidence="8 9" id="KW-0975">Bacterial flagellum</keyword>
<dbReference type="PIRSF" id="PIRSF004862">
    <property type="entry name" value="FliF"/>
    <property type="match status" value="1"/>
</dbReference>
<dbReference type="RefSeq" id="WP_089970534.1">
    <property type="nucleotide sequence ID" value="NZ_FNJM01000008.1"/>
</dbReference>